<reference evidence="3" key="1">
    <citation type="journal article" date="2009" name="Rice">
        <title>De Novo Next Generation Sequencing of Plant Genomes.</title>
        <authorList>
            <person name="Rounsley S."/>
            <person name="Marri P.R."/>
            <person name="Yu Y."/>
            <person name="He R."/>
            <person name="Sisneros N."/>
            <person name="Goicoechea J.L."/>
            <person name="Lee S.J."/>
            <person name="Angelova A."/>
            <person name="Kudrna D."/>
            <person name="Luo M."/>
            <person name="Affourtit J."/>
            <person name="Desany B."/>
            <person name="Knight J."/>
            <person name="Niazi F."/>
            <person name="Egholm M."/>
            <person name="Wing R.A."/>
        </authorList>
    </citation>
    <scope>NUCLEOTIDE SEQUENCE [LARGE SCALE GENOMIC DNA]</scope>
    <source>
        <strain evidence="3">cv. IRGC 105608</strain>
    </source>
</reference>
<name>A0A0D3FG85_9ORYZ</name>
<feature type="region of interest" description="Disordered" evidence="1">
    <location>
        <begin position="94"/>
        <end position="127"/>
    </location>
</feature>
<feature type="chain" id="PRO_5002271709" description="DUF834 domain-containing protein" evidence="2">
    <location>
        <begin position="43"/>
        <end position="157"/>
    </location>
</feature>
<dbReference type="eggNOG" id="ENOG502SA1A">
    <property type="taxonomic scope" value="Eukaryota"/>
</dbReference>
<feature type="signal peptide" evidence="2">
    <location>
        <begin position="1"/>
        <end position="42"/>
    </location>
</feature>
<dbReference type="AlphaFoldDB" id="A0A0D3FG85"/>
<dbReference type="PaxDb" id="65489-OBART03G10610.1"/>
<protein>
    <recommendedName>
        <fullName evidence="5">DUF834 domain-containing protein</fullName>
    </recommendedName>
</protein>
<proteinExistence type="predicted"/>
<dbReference type="EnsemblPlants" id="OBART03G10610.1">
    <property type="protein sequence ID" value="OBART03G10610.1"/>
    <property type="gene ID" value="OBART03G10610"/>
</dbReference>
<keyword evidence="4" id="KW-1185">Reference proteome</keyword>
<evidence type="ECO:0000256" key="2">
    <source>
        <dbReference type="SAM" id="SignalP"/>
    </source>
</evidence>
<dbReference type="PANTHER" id="PTHR36595">
    <property type="entry name" value="TRANSMEMBRANE PROTEIN"/>
    <property type="match status" value="1"/>
</dbReference>
<evidence type="ECO:0008006" key="5">
    <source>
        <dbReference type="Google" id="ProtNLM"/>
    </source>
</evidence>
<dbReference type="PANTHER" id="PTHR36595:SF1">
    <property type="entry name" value="TRANSMEMBRANE PROTEIN"/>
    <property type="match status" value="1"/>
</dbReference>
<organism evidence="3">
    <name type="scientific">Oryza barthii</name>
    <dbReference type="NCBI Taxonomy" id="65489"/>
    <lineage>
        <taxon>Eukaryota</taxon>
        <taxon>Viridiplantae</taxon>
        <taxon>Streptophyta</taxon>
        <taxon>Embryophyta</taxon>
        <taxon>Tracheophyta</taxon>
        <taxon>Spermatophyta</taxon>
        <taxon>Magnoliopsida</taxon>
        <taxon>Liliopsida</taxon>
        <taxon>Poales</taxon>
        <taxon>Poaceae</taxon>
        <taxon>BOP clade</taxon>
        <taxon>Oryzoideae</taxon>
        <taxon>Oryzeae</taxon>
        <taxon>Oryzinae</taxon>
        <taxon>Oryza</taxon>
    </lineage>
</organism>
<evidence type="ECO:0000313" key="3">
    <source>
        <dbReference type="EnsemblPlants" id="OBART03G10610.1"/>
    </source>
</evidence>
<dbReference type="Proteomes" id="UP000026960">
    <property type="component" value="Chromosome 3"/>
</dbReference>
<reference evidence="3" key="2">
    <citation type="submission" date="2015-03" db="UniProtKB">
        <authorList>
            <consortium name="EnsemblPlants"/>
        </authorList>
    </citation>
    <scope>IDENTIFICATION</scope>
</reference>
<accession>A0A0D3FG85</accession>
<dbReference type="HOGENOM" id="CLU_1680595_0_0_1"/>
<dbReference type="STRING" id="65489.A0A0D3FG85"/>
<evidence type="ECO:0000313" key="4">
    <source>
        <dbReference type="Proteomes" id="UP000026960"/>
    </source>
</evidence>
<keyword evidence="2" id="KW-0732">Signal</keyword>
<sequence>MLNSTVELIALWASSSSPSLLAFCVSHLIIALLLLAGSGAGAAPEISSRADGDRSLEADAVVQGREMNPGGHKGPVTGVNGRAEEWLVRAGDGDNVETLASENGRSAAREEEPAATDASQEKHGDDVELEDELMLRAEEFIRRMNRVWMAENLRVLC</sequence>
<dbReference type="Gramene" id="OBART03G10610.1">
    <property type="protein sequence ID" value="OBART03G10610.1"/>
    <property type="gene ID" value="OBART03G10610"/>
</dbReference>
<evidence type="ECO:0000256" key="1">
    <source>
        <dbReference type="SAM" id="MobiDB-lite"/>
    </source>
</evidence>